<accession>A0ABD3EV60</accession>
<protein>
    <submittedName>
        <fullName evidence="1">Uncharacterized protein</fullName>
    </submittedName>
</protein>
<proteinExistence type="predicted"/>
<evidence type="ECO:0000313" key="2">
    <source>
        <dbReference type="Proteomes" id="UP001632037"/>
    </source>
</evidence>
<comment type="caution">
    <text evidence="1">The sequence shown here is derived from an EMBL/GenBank/DDBJ whole genome shotgun (WGS) entry which is preliminary data.</text>
</comment>
<evidence type="ECO:0000313" key="1">
    <source>
        <dbReference type="EMBL" id="KAL3657860.1"/>
    </source>
</evidence>
<dbReference type="EMBL" id="JBIMZQ010000060">
    <property type="protein sequence ID" value="KAL3657860.1"/>
    <property type="molecule type" value="Genomic_DNA"/>
</dbReference>
<sequence>MPSEVPSPPPVDLEMLCQSLVLQGLEIASTFKCYAESTVQTLQRRYCQAPDADGDLLDAVLSLWCWAQRKCRSEEAQVTKELLLPIPQPVACQLNLQPMGFITESFDDMKTQLQLIHAAVDSLQSKGEPTCRCEPQERRTRVVAPLTKKFSSSSNAQTVRVPGASCETPMFQINRLEVPMWVDGMEVHRPSTLHEHSGAILYWIIQAIDGSHTHPDNESGQRFPLRVANDTSSTSAPLDTTVREILASAPNSAGQYQFEQQDDTNAGQDPVMDIAQIYQVLARDGL</sequence>
<dbReference type="AlphaFoldDB" id="A0ABD3EV60"/>
<name>A0ABD3EV60_9STRA</name>
<reference evidence="1 2" key="1">
    <citation type="submission" date="2024-09" db="EMBL/GenBank/DDBJ databases">
        <title>Genome sequencing and assembly of Phytophthora oleae, isolate VK10A, causative agent of rot of olive drupes.</title>
        <authorList>
            <person name="Conti Taguali S."/>
            <person name="Riolo M."/>
            <person name="La Spada F."/>
            <person name="Cacciola S.O."/>
            <person name="Dionisio G."/>
        </authorList>
    </citation>
    <scope>NUCLEOTIDE SEQUENCE [LARGE SCALE GENOMIC DNA]</scope>
    <source>
        <strain evidence="1 2">VK10A</strain>
    </source>
</reference>
<organism evidence="1 2">
    <name type="scientific">Phytophthora oleae</name>
    <dbReference type="NCBI Taxonomy" id="2107226"/>
    <lineage>
        <taxon>Eukaryota</taxon>
        <taxon>Sar</taxon>
        <taxon>Stramenopiles</taxon>
        <taxon>Oomycota</taxon>
        <taxon>Peronosporomycetes</taxon>
        <taxon>Peronosporales</taxon>
        <taxon>Peronosporaceae</taxon>
        <taxon>Phytophthora</taxon>
    </lineage>
</organism>
<gene>
    <name evidence="1" type="ORF">V7S43_017238</name>
</gene>
<dbReference type="Proteomes" id="UP001632037">
    <property type="component" value="Unassembled WGS sequence"/>
</dbReference>
<keyword evidence="2" id="KW-1185">Reference proteome</keyword>